<evidence type="ECO:0000259" key="1">
    <source>
        <dbReference type="Pfam" id="PF04273"/>
    </source>
</evidence>
<dbReference type="Pfam" id="PF04273">
    <property type="entry name" value="BLH_phosphatase"/>
    <property type="match status" value="1"/>
</dbReference>
<keyword evidence="3" id="KW-1185">Reference proteome</keyword>
<dbReference type="CDD" id="cd14503">
    <property type="entry name" value="PTP-bact"/>
    <property type="match status" value="1"/>
</dbReference>
<proteinExistence type="predicted"/>
<dbReference type="GO" id="GO:0016787">
    <property type="term" value="F:hydrolase activity"/>
    <property type="evidence" value="ECO:0007669"/>
    <property type="project" value="InterPro"/>
</dbReference>
<dbReference type="SUPFAM" id="SSF52799">
    <property type="entry name" value="(Phosphotyrosine protein) phosphatases II"/>
    <property type="match status" value="1"/>
</dbReference>
<evidence type="ECO:0000313" key="2">
    <source>
        <dbReference type="EMBL" id="MBK1697506.1"/>
    </source>
</evidence>
<evidence type="ECO:0000313" key="3">
    <source>
        <dbReference type="Proteomes" id="UP000778970"/>
    </source>
</evidence>
<organism evidence="2 3">
    <name type="scientific">Rhodovibrio salinarum</name>
    <dbReference type="NCBI Taxonomy" id="1087"/>
    <lineage>
        <taxon>Bacteria</taxon>
        <taxon>Pseudomonadati</taxon>
        <taxon>Pseudomonadota</taxon>
        <taxon>Alphaproteobacteria</taxon>
        <taxon>Rhodospirillales</taxon>
        <taxon>Rhodovibrionaceae</taxon>
        <taxon>Rhodovibrio</taxon>
    </lineage>
</organism>
<dbReference type="RefSeq" id="WP_027289229.1">
    <property type="nucleotide sequence ID" value="NZ_NRRE01000026.1"/>
</dbReference>
<reference evidence="2" key="1">
    <citation type="submission" date="2017-08" db="EMBL/GenBank/DDBJ databases">
        <authorList>
            <person name="Imhoff J.F."/>
            <person name="Rahn T."/>
            <person name="Kuenzel S."/>
            <person name="Neulinger S.C."/>
        </authorList>
    </citation>
    <scope>NUCLEOTIDE SEQUENCE</scope>
    <source>
        <strain evidence="2">DSM 9154</strain>
    </source>
</reference>
<sequence>MDARQITESFAVAGQLRPEDMQAAADAGYTTVINNRPDHEGGPEQPTAQDCAQAAEAAGLSYHYLPMTPDQLSPELVSSFQQALSESQGPVLAHCKSGPRSLVLWGLAQVCHQGRDIDTVLQEAHAQGFDLSHLKPLFQAFQQQTAAG</sequence>
<dbReference type="NCBIfam" id="TIGR01244">
    <property type="entry name" value="TIGR01244 family sulfur transferase"/>
    <property type="match status" value="1"/>
</dbReference>
<comment type="caution">
    <text evidence="2">The sequence shown here is derived from an EMBL/GenBank/DDBJ whole genome shotgun (WGS) entry which is preliminary data.</text>
</comment>
<dbReference type="EMBL" id="NRRE01000026">
    <property type="protein sequence ID" value="MBK1697506.1"/>
    <property type="molecule type" value="Genomic_DNA"/>
</dbReference>
<dbReference type="AlphaFoldDB" id="A0A934QIA8"/>
<reference evidence="2" key="2">
    <citation type="journal article" date="2020" name="Microorganisms">
        <title>Osmotic Adaptation and Compatible Solute Biosynthesis of Phototrophic Bacteria as Revealed from Genome Analyses.</title>
        <authorList>
            <person name="Imhoff J.F."/>
            <person name="Rahn T."/>
            <person name="Kunzel S."/>
            <person name="Keller A."/>
            <person name="Neulinger S.C."/>
        </authorList>
    </citation>
    <scope>NUCLEOTIDE SEQUENCE</scope>
    <source>
        <strain evidence="2">DSM 9154</strain>
    </source>
</reference>
<dbReference type="Proteomes" id="UP000778970">
    <property type="component" value="Unassembled WGS sequence"/>
</dbReference>
<protein>
    <submittedName>
        <fullName evidence="2">TIGR01244 family phosphatase</fullName>
    </submittedName>
</protein>
<gene>
    <name evidence="2" type="ORF">CKO21_09645</name>
</gene>
<accession>A0A934QIA8</accession>
<name>A0A934QIA8_9PROT</name>
<dbReference type="InterPro" id="IPR029021">
    <property type="entry name" value="Prot-tyrosine_phosphatase-like"/>
</dbReference>
<dbReference type="InterPro" id="IPR005939">
    <property type="entry name" value="BLH_phosphatase-like"/>
</dbReference>
<feature type="domain" description="Beta-lactamase hydrolase-like protein phosphatase-like" evidence="1">
    <location>
        <begin position="2"/>
        <end position="110"/>
    </location>
</feature>
<dbReference type="Gene3D" id="3.90.190.10">
    <property type="entry name" value="Protein tyrosine phosphatase superfamily"/>
    <property type="match status" value="1"/>
</dbReference>